<sequence length="55" mass="5615">MPVVVLVLLIATVVVAVGLMVKMFRDDEPLWGGAGICVLVGPGAVLAFLHVGLTG</sequence>
<protein>
    <submittedName>
        <fullName evidence="2">Uncharacterized protein</fullName>
    </submittedName>
</protein>
<feature type="transmembrane region" description="Helical" evidence="1">
    <location>
        <begin position="32"/>
        <end position="53"/>
    </location>
</feature>
<name>A0A1H4XFI7_9PSEU</name>
<keyword evidence="1" id="KW-0812">Transmembrane</keyword>
<evidence type="ECO:0000256" key="1">
    <source>
        <dbReference type="SAM" id="Phobius"/>
    </source>
</evidence>
<dbReference type="AlphaFoldDB" id="A0A1H4XFI7"/>
<evidence type="ECO:0000313" key="2">
    <source>
        <dbReference type="EMBL" id="SED04275.1"/>
    </source>
</evidence>
<dbReference type="Proteomes" id="UP000199622">
    <property type="component" value="Unassembled WGS sequence"/>
</dbReference>
<proteinExistence type="predicted"/>
<keyword evidence="1" id="KW-0472">Membrane</keyword>
<dbReference type="EMBL" id="FNSO01000004">
    <property type="protein sequence ID" value="SED04275.1"/>
    <property type="molecule type" value="Genomic_DNA"/>
</dbReference>
<evidence type="ECO:0000313" key="3">
    <source>
        <dbReference type="Proteomes" id="UP000199622"/>
    </source>
</evidence>
<reference evidence="3" key="1">
    <citation type="submission" date="2016-10" db="EMBL/GenBank/DDBJ databases">
        <authorList>
            <person name="Varghese N."/>
            <person name="Submissions S."/>
        </authorList>
    </citation>
    <scope>NUCLEOTIDE SEQUENCE [LARGE SCALE GENOMIC DNA]</scope>
    <source>
        <strain evidence="3">DSM 44544</strain>
    </source>
</reference>
<accession>A0A1H4XFI7</accession>
<gene>
    <name evidence="2" type="ORF">SAMN04489727_6144</name>
</gene>
<organism evidence="2 3">
    <name type="scientific">Amycolatopsis tolypomycina</name>
    <dbReference type="NCBI Taxonomy" id="208445"/>
    <lineage>
        <taxon>Bacteria</taxon>
        <taxon>Bacillati</taxon>
        <taxon>Actinomycetota</taxon>
        <taxon>Actinomycetes</taxon>
        <taxon>Pseudonocardiales</taxon>
        <taxon>Pseudonocardiaceae</taxon>
        <taxon>Amycolatopsis</taxon>
    </lineage>
</organism>
<keyword evidence="3" id="KW-1185">Reference proteome</keyword>
<dbReference type="RefSeq" id="WP_167384779.1">
    <property type="nucleotide sequence ID" value="NZ_FNSO01000004.1"/>
</dbReference>
<keyword evidence="1" id="KW-1133">Transmembrane helix</keyword>